<dbReference type="GO" id="GO:0031119">
    <property type="term" value="P:tRNA pseudouridine synthesis"/>
    <property type="evidence" value="ECO:0007669"/>
    <property type="project" value="UniProtKB-UniRule"/>
</dbReference>
<dbReference type="Gene3D" id="3.30.70.660">
    <property type="entry name" value="Pseudouridine synthase I, catalytic domain, C-terminal subdomain"/>
    <property type="match status" value="1"/>
</dbReference>
<keyword evidence="10" id="KW-1185">Reference proteome</keyword>
<comment type="catalytic activity">
    <reaction evidence="4 7">
        <text>uridine(38/39/40) in tRNA = pseudouridine(38/39/40) in tRNA</text>
        <dbReference type="Rhea" id="RHEA:22376"/>
        <dbReference type="Rhea" id="RHEA-COMP:10085"/>
        <dbReference type="Rhea" id="RHEA-COMP:10087"/>
        <dbReference type="ChEBI" id="CHEBI:65314"/>
        <dbReference type="ChEBI" id="CHEBI:65315"/>
        <dbReference type="EC" id="5.4.99.12"/>
    </reaction>
</comment>
<dbReference type="GO" id="GO:0003723">
    <property type="term" value="F:RNA binding"/>
    <property type="evidence" value="ECO:0007669"/>
    <property type="project" value="InterPro"/>
</dbReference>
<dbReference type="NCBIfam" id="TIGR00071">
    <property type="entry name" value="hisT_truA"/>
    <property type="match status" value="1"/>
</dbReference>
<comment type="caution">
    <text evidence="4">Lacks conserved residue(s) required for the propagation of feature annotation.</text>
</comment>
<dbReference type="PANTHER" id="PTHR11142">
    <property type="entry name" value="PSEUDOURIDYLATE SYNTHASE"/>
    <property type="match status" value="1"/>
</dbReference>
<evidence type="ECO:0000313" key="10">
    <source>
        <dbReference type="Proteomes" id="UP000581688"/>
    </source>
</evidence>
<dbReference type="InterPro" id="IPR020103">
    <property type="entry name" value="PsdUridine_synth_cat_dom_sf"/>
</dbReference>
<comment type="subunit">
    <text evidence="4">Homodimer.</text>
</comment>
<dbReference type="Pfam" id="PF01416">
    <property type="entry name" value="PseudoU_synth_1"/>
    <property type="match status" value="2"/>
</dbReference>
<evidence type="ECO:0000256" key="3">
    <source>
        <dbReference type="ARBA" id="ARBA00023235"/>
    </source>
</evidence>
<feature type="domain" description="Pseudouridine synthase I TruA alpha/beta" evidence="8">
    <location>
        <begin position="9"/>
        <end position="104"/>
    </location>
</feature>
<gene>
    <name evidence="4" type="primary">truA</name>
    <name evidence="9" type="ORF">HNQ94_003650</name>
</gene>
<dbReference type="Gene3D" id="3.30.70.580">
    <property type="entry name" value="Pseudouridine synthase I, catalytic domain, N-terminal subdomain"/>
    <property type="match status" value="1"/>
</dbReference>
<dbReference type="HAMAP" id="MF_00171">
    <property type="entry name" value="TruA"/>
    <property type="match status" value="1"/>
</dbReference>
<dbReference type="FunFam" id="3.30.70.580:FF:000001">
    <property type="entry name" value="tRNA pseudouridine synthase A"/>
    <property type="match status" value="1"/>
</dbReference>
<accession>A0A841QA40</accession>
<feature type="domain" description="Pseudouridine synthase I TruA alpha/beta" evidence="8">
    <location>
        <begin position="143"/>
        <end position="246"/>
    </location>
</feature>
<dbReference type="EMBL" id="JACHGH010000016">
    <property type="protein sequence ID" value="MBB6455154.1"/>
    <property type="molecule type" value="Genomic_DNA"/>
</dbReference>
<dbReference type="Proteomes" id="UP000581688">
    <property type="component" value="Unassembled WGS sequence"/>
</dbReference>
<dbReference type="EC" id="5.4.99.12" evidence="4"/>
<dbReference type="RefSeq" id="WP_174497667.1">
    <property type="nucleotide sequence ID" value="NZ_CADDWK010000017.1"/>
</dbReference>
<evidence type="ECO:0000256" key="7">
    <source>
        <dbReference type="RuleBase" id="RU003792"/>
    </source>
</evidence>
<dbReference type="InterPro" id="IPR001406">
    <property type="entry name" value="PsdUridine_synth_TruA"/>
</dbReference>
<evidence type="ECO:0000256" key="4">
    <source>
        <dbReference type="HAMAP-Rule" id="MF_00171"/>
    </source>
</evidence>
<comment type="caution">
    <text evidence="9">The sequence shown here is derived from an EMBL/GenBank/DDBJ whole genome shotgun (WGS) entry which is preliminary data.</text>
</comment>
<comment type="similarity">
    <text evidence="1 4 7">Belongs to the tRNA pseudouridine synthase TruA family.</text>
</comment>
<evidence type="ECO:0000256" key="1">
    <source>
        <dbReference type="ARBA" id="ARBA00009375"/>
    </source>
</evidence>
<keyword evidence="2 4" id="KW-0819">tRNA processing</keyword>
<dbReference type="InterPro" id="IPR020097">
    <property type="entry name" value="PsdUridine_synth_TruA_a/b_dom"/>
</dbReference>
<evidence type="ECO:0000256" key="6">
    <source>
        <dbReference type="PIRSR" id="PIRSR001430-2"/>
    </source>
</evidence>
<keyword evidence="3 4" id="KW-0413">Isomerase</keyword>
<evidence type="ECO:0000313" key="9">
    <source>
        <dbReference type="EMBL" id="MBB6455154.1"/>
    </source>
</evidence>
<reference evidence="9 10" key="1">
    <citation type="submission" date="2020-08" db="EMBL/GenBank/DDBJ databases">
        <title>Genomic Encyclopedia of Type Strains, Phase IV (KMG-IV): sequencing the most valuable type-strain genomes for metagenomic binning, comparative biology and taxonomic classification.</title>
        <authorList>
            <person name="Goeker M."/>
        </authorList>
    </citation>
    <scope>NUCLEOTIDE SEQUENCE [LARGE SCALE GENOMIC DNA]</scope>
    <source>
        <strain evidence="9 10">DSM 19612</strain>
    </source>
</reference>
<evidence type="ECO:0000256" key="2">
    <source>
        <dbReference type="ARBA" id="ARBA00022694"/>
    </source>
</evidence>
<proteinExistence type="inferred from homology"/>
<protein>
    <recommendedName>
        <fullName evidence="4">tRNA pseudouridine synthase A</fullName>
        <ecNumber evidence="4">5.4.99.12</ecNumber>
    </recommendedName>
    <alternativeName>
        <fullName evidence="4">tRNA pseudouridine(38-40) synthase</fullName>
    </alternativeName>
    <alternativeName>
        <fullName evidence="4">tRNA pseudouridylate synthase I</fullName>
    </alternativeName>
    <alternativeName>
        <fullName evidence="4">tRNA-uridine isomerase I</fullName>
    </alternativeName>
</protein>
<organism evidence="9 10">
    <name type="scientific">Salirhabdus euzebyi</name>
    <dbReference type="NCBI Taxonomy" id="394506"/>
    <lineage>
        <taxon>Bacteria</taxon>
        <taxon>Bacillati</taxon>
        <taxon>Bacillota</taxon>
        <taxon>Bacilli</taxon>
        <taxon>Bacillales</taxon>
        <taxon>Bacillaceae</taxon>
        <taxon>Salirhabdus</taxon>
    </lineage>
</organism>
<dbReference type="InterPro" id="IPR020095">
    <property type="entry name" value="PsdUridine_synth_TruA_C"/>
</dbReference>
<feature type="binding site" evidence="4 6">
    <location>
        <position position="110"/>
    </location>
    <ligand>
        <name>substrate</name>
    </ligand>
</feature>
<dbReference type="CDD" id="cd02570">
    <property type="entry name" value="PseudoU_synth_EcTruA"/>
    <property type="match status" value="1"/>
</dbReference>
<evidence type="ECO:0000259" key="8">
    <source>
        <dbReference type="Pfam" id="PF01416"/>
    </source>
</evidence>
<dbReference type="GO" id="GO:0160147">
    <property type="term" value="F:tRNA pseudouridine(38-40) synthase activity"/>
    <property type="evidence" value="ECO:0007669"/>
    <property type="project" value="UniProtKB-EC"/>
</dbReference>
<name>A0A841QA40_9BACI</name>
<dbReference type="PANTHER" id="PTHR11142:SF0">
    <property type="entry name" value="TRNA PSEUDOURIDINE SYNTHASE-LIKE 1"/>
    <property type="match status" value="1"/>
</dbReference>
<comment type="function">
    <text evidence="4">Formation of pseudouridine at positions 38, 39 and 40 in the anticodon stem and loop of transfer RNAs.</text>
</comment>
<sequence>MQRVKCTIRYDGTNFYGFQVQPNKRTVQLEVENALQKMHNELIRIIPSGRTDTGVHAVGQVIHFDSPLTIDEKGWKKALTSLLPSDIQIVDVKKVEDSFHARYDVQQKEYRYRIHNFSERDIFRRNYVCYVPELLHIDKMEEACTYLKGTHDFTSFSSAKSTVKGDKIRTLYDVRCLKEGNDIVIRVVGSGFLYNMVRIIAGTLIEIGKGKRLPEDIQPIIEGKDRSLAGKTAPPQGLYLWHVSYNEDFTNIKYK</sequence>
<feature type="active site" description="Nucleophile" evidence="4 5">
    <location>
        <position position="52"/>
    </location>
</feature>
<dbReference type="InterPro" id="IPR020094">
    <property type="entry name" value="TruA/RsuA/RluB/E/F_N"/>
</dbReference>
<evidence type="ECO:0000256" key="5">
    <source>
        <dbReference type="PIRSR" id="PIRSR001430-1"/>
    </source>
</evidence>
<dbReference type="PIRSF" id="PIRSF001430">
    <property type="entry name" value="tRNA_psdUrid_synth"/>
    <property type="match status" value="1"/>
</dbReference>
<dbReference type="SUPFAM" id="SSF55120">
    <property type="entry name" value="Pseudouridine synthase"/>
    <property type="match status" value="1"/>
</dbReference>
<dbReference type="AlphaFoldDB" id="A0A841QA40"/>